<protein>
    <submittedName>
        <fullName evidence="1">Uncharacterized protein</fullName>
    </submittedName>
</protein>
<name>A0A7J7K8R4_BUGNE</name>
<reference evidence="1" key="1">
    <citation type="submission" date="2020-06" db="EMBL/GenBank/DDBJ databases">
        <title>Draft genome of Bugula neritina, a colonial animal packing powerful symbionts and potential medicines.</title>
        <authorList>
            <person name="Rayko M."/>
        </authorList>
    </citation>
    <scope>NUCLEOTIDE SEQUENCE [LARGE SCALE GENOMIC DNA]</scope>
    <source>
        <strain evidence="1">Kwan_BN1</strain>
    </source>
</reference>
<dbReference type="EMBL" id="VXIV02001031">
    <property type="protein sequence ID" value="KAF6034623.1"/>
    <property type="molecule type" value="Genomic_DNA"/>
</dbReference>
<accession>A0A7J7K8R4</accession>
<dbReference type="Proteomes" id="UP000593567">
    <property type="component" value="Unassembled WGS sequence"/>
</dbReference>
<sequence>MAFPSRHKTLYKSALSIHTERTDERFQTAHHRIVTADQEERVKWAHHEPSVSAGERVVATRHGQVYLHNVSIYLPPIVRLAWPTLLFAVNPEYDTAVHKDPTPWHVTTATFVPSPVHSGQQMSSNYTAVHYAATHVELIMEEHTHASLDVNNFVEQLESEVFESLPYSLAEHQTHMLGVQSYVFQYC</sequence>
<keyword evidence="2" id="KW-1185">Reference proteome</keyword>
<evidence type="ECO:0000313" key="1">
    <source>
        <dbReference type="EMBL" id="KAF6034623.1"/>
    </source>
</evidence>
<gene>
    <name evidence="1" type="ORF">EB796_007063</name>
</gene>
<proteinExistence type="predicted"/>
<comment type="caution">
    <text evidence="1">The sequence shown here is derived from an EMBL/GenBank/DDBJ whole genome shotgun (WGS) entry which is preliminary data.</text>
</comment>
<dbReference type="AlphaFoldDB" id="A0A7J7K8R4"/>
<evidence type="ECO:0000313" key="2">
    <source>
        <dbReference type="Proteomes" id="UP000593567"/>
    </source>
</evidence>
<organism evidence="1 2">
    <name type="scientific">Bugula neritina</name>
    <name type="common">Brown bryozoan</name>
    <name type="synonym">Sertularia neritina</name>
    <dbReference type="NCBI Taxonomy" id="10212"/>
    <lineage>
        <taxon>Eukaryota</taxon>
        <taxon>Metazoa</taxon>
        <taxon>Spiralia</taxon>
        <taxon>Lophotrochozoa</taxon>
        <taxon>Bryozoa</taxon>
        <taxon>Gymnolaemata</taxon>
        <taxon>Cheilostomatida</taxon>
        <taxon>Flustrina</taxon>
        <taxon>Buguloidea</taxon>
        <taxon>Bugulidae</taxon>
        <taxon>Bugula</taxon>
    </lineage>
</organism>